<feature type="compositionally biased region" description="Polar residues" evidence="1">
    <location>
        <begin position="97"/>
        <end position="126"/>
    </location>
</feature>
<name>A0A7S0XDU4_9STRA</name>
<feature type="compositionally biased region" description="Polar residues" evidence="1">
    <location>
        <begin position="225"/>
        <end position="236"/>
    </location>
</feature>
<accession>A0A7S0XDU4</accession>
<dbReference type="EMBL" id="HBFD01004158">
    <property type="protein sequence ID" value="CAD8718177.1"/>
    <property type="molecule type" value="Transcribed_RNA"/>
</dbReference>
<protein>
    <submittedName>
        <fullName evidence="2">Uncharacterized protein</fullName>
    </submittedName>
</protein>
<feature type="compositionally biased region" description="Polar residues" evidence="1">
    <location>
        <begin position="202"/>
        <end position="213"/>
    </location>
</feature>
<feature type="compositionally biased region" description="Polar residues" evidence="1">
    <location>
        <begin position="168"/>
        <end position="180"/>
    </location>
</feature>
<evidence type="ECO:0000313" key="2">
    <source>
        <dbReference type="EMBL" id="CAD8718177.1"/>
    </source>
</evidence>
<organism evidence="2">
    <name type="scientific">Chromulina nebulosa</name>
    <dbReference type="NCBI Taxonomy" id="96789"/>
    <lineage>
        <taxon>Eukaryota</taxon>
        <taxon>Sar</taxon>
        <taxon>Stramenopiles</taxon>
        <taxon>Ochrophyta</taxon>
        <taxon>Chrysophyceae</taxon>
        <taxon>Chromulinales</taxon>
        <taxon>Chromulinaceae</taxon>
        <taxon>Chromulina</taxon>
    </lineage>
</organism>
<dbReference type="AlphaFoldDB" id="A0A7S0XDU4"/>
<evidence type="ECO:0000256" key="1">
    <source>
        <dbReference type="SAM" id="MobiDB-lite"/>
    </source>
</evidence>
<feature type="compositionally biased region" description="Basic and acidic residues" evidence="1">
    <location>
        <begin position="83"/>
        <end position="96"/>
    </location>
</feature>
<gene>
    <name evidence="2" type="ORF">CNEB1095_LOCUS2707</name>
</gene>
<reference evidence="2" key="1">
    <citation type="submission" date="2021-01" db="EMBL/GenBank/DDBJ databases">
        <authorList>
            <person name="Corre E."/>
            <person name="Pelletier E."/>
            <person name="Niang G."/>
            <person name="Scheremetjew M."/>
            <person name="Finn R."/>
            <person name="Kale V."/>
            <person name="Holt S."/>
            <person name="Cochrane G."/>
            <person name="Meng A."/>
            <person name="Brown T."/>
            <person name="Cohen L."/>
        </authorList>
    </citation>
    <scope>NUCLEOTIDE SEQUENCE</scope>
    <source>
        <strain evidence="2">UTEXLB2642</strain>
    </source>
</reference>
<sequence length="510" mass="57506">MGSGVSMPDGLHVTIEEKLKEEYNKLINEGNLTEQEIKDKLSKIKDDLLSKYKADSLSSKIKQLPNGAISEKPPLEPQKSKNSIKETSLRLNRESSTRSNKMNSNNVPKLNVNQPKSTTNATSSPFTFHESEIALNTILEEKGQKSERKNVASTPTSTYGKLVRKRSFNNNKNGTKTPTAETPRKENSISKRLSPRVDLNISPKNIQKSSSVDSTDDQKLDTAEITRSPSLSSPTAVTKIDNWDSVTELPFCIICKMSFKSVAFLDRHIKFSEVHQKNIEDAQQSARDTALLQSNALSQTVTSKGTDLVLKKLQEEGVDYRLVYSGSKFFWRTQDNIDFHIYHHVNSDVVEVISFDNVKDKELNRLYFQFKIIANLIEEEVNRNIDLKYKELAIEKNAVIPSRDILYPQIQRNCLATYLLSRLQVHEGKITFLTSIGLSSTFSPSSDAQSKLVSPLLNLPPNNLVPVSVDRRRKTNSHQYTNVLVELSNDLKQMSKSTLENISEVGVKEE</sequence>
<feature type="compositionally biased region" description="Basic and acidic residues" evidence="1">
    <location>
        <begin position="139"/>
        <end position="150"/>
    </location>
</feature>
<proteinExistence type="predicted"/>
<feature type="region of interest" description="Disordered" evidence="1">
    <location>
        <begin position="63"/>
        <end position="236"/>
    </location>
</feature>